<comment type="function">
    <text evidence="8">Acts in the modification of cell walls via demethylesterification of cell wall pectin.</text>
</comment>
<evidence type="ECO:0000259" key="12">
    <source>
        <dbReference type="Pfam" id="PF01095"/>
    </source>
</evidence>
<evidence type="ECO:0000256" key="6">
    <source>
        <dbReference type="ARBA" id="ARBA00023180"/>
    </source>
</evidence>
<evidence type="ECO:0007829" key="17">
    <source>
        <dbReference type="ProteomicsDB" id="Q2QZJ9"/>
    </source>
</evidence>
<dbReference type="UniPathway" id="UPA00545">
    <property type="reaction ID" value="UER00823"/>
</dbReference>
<dbReference type="PaxDb" id="39947-Q2QZJ9"/>
<dbReference type="PANTHER" id="PTHR31321">
    <property type="entry name" value="ACYL-COA THIOESTER HYDROLASE YBHC-RELATED"/>
    <property type="match status" value="1"/>
</dbReference>
<reference evidence="14 15" key="6">
    <citation type="journal article" date="2013" name="Rice">
        <title>Improvement of the Oryza sativa Nipponbare reference genome using next generation sequence and optical map data.</title>
        <authorList>
            <person name="Kawahara Y."/>
            <person name="de la Bastide M."/>
            <person name="Hamilton J.P."/>
            <person name="Kanamori H."/>
            <person name="McCombie W.R."/>
            <person name="Ouyang S."/>
            <person name="Schwartz D.C."/>
            <person name="Tanaka T."/>
            <person name="Wu J."/>
            <person name="Zhou S."/>
            <person name="Childs K.L."/>
            <person name="Davidson R.M."/>
            <person name="Lin H."/>
            <person name="Quesada-Ocampo L."/>
            <person name="Vaillancourt B."/>
            <person name="Sakai H."/>
            <person name="Lee S.S."/>
            <person name="Kim J."/>
            <person name="Numa H."/>
            <person name="Itoh T."/>
            <person name="Buell C.R."/>
            <person name="Matsumoto T."/>
        </authorList>
    </citation>
    <scope>NUCLEOTIDE SEQUENCE [LARGE SCALE GENOMIC DNA]</scope>
    <source>
        <strain evidence="15">cv. Nipponbare</strain>
    </source>
</reference>
<dbReference type="KEGG" id="osa:4351130"/>
<dbReference type="SUPFAM" id="SSF51126">
    <property type="entry name" value="Pectin lyase-like"/>
    <property type="match status" value="1"/>
</dbReference>
<dbReference type="PANTHER" id="PTHR31321:SF91">
    <property type="entry name" value="PECTINESTERASE"/>
    <property type="match status" value="1"/>
</dbReference>
<dbReference type="SMR" id="Q2QZJ9"/>
<keyword evidence="16 17" id="KW-1267">Proteomics identification</keyword>
<dbReference type="ExpressionAtlas" id="Q2QZJ9">
    <property type="expression patterns" value="baseline and differential"/>
</dbReference>
<reference evidence="13" key="1">
    <citation type="journal article" date="2005" name="BMC Biol.">
        <title>The sequence of rice chromosomes 11 and 12, rich in disease resistance genes and recent gene duplications.</title>
        <authorList>
            <consortium name="The rice chromosomes 11 and 12 sequencing consortia"/>
        </authorList>
    </citation>
    <scope>NUCLEOTIDE SEQUENCE [LARGE SCALE GENOMIC DNA]</scope>
</reference>
<gene>
    <name evidence="13" type="ordered locus">LOC_Os11g45730</name>
    <name evidence="14" type="ordered locus">Os11g0683800</name>
    <name evidence="14" type="ORF">OSNPB_110683800</name>
</gene>
<proteinExistence type="evidence at protein level"/>
<evidence type="ECO:0000313" key="13">
    <source>
        <dbReference type="EMBL" id="ABA95297.2"/>
    </source>
</evidence>
<dbReference type="EC" id="3.1.1.11" evidence="3 10"/>
<evidence type="ECO:0000256" key="11">
    <source>
        <dbReference type="SAM" id="MobiDB-lite"/>
    </source>
</evidence>
<dbReference type="OrthoDB" id="2019149at2759"/>
<dbReference type="GO" id="GO:0030599">
    <property type="term" value="F:pectinesterase activity"/>
    <property type="evidence" value="ECO:0000318"/>
    <property type="project" value="GO_Central"/>
</dbReference>
<evidence type="ECO:0000313" key="15">
    <source>
        <dbReference type="Proteomes" id="UP000059680"/>
    </source>
</evidence>
<evidence type="ECO:0000256" key="3">
    <source>
        <dbReference type="ARBA" id="ARBA00013229"/>
    </source>
</evidence>
<dbReference type="InterPro" id="IPR011050">
    <property type="entry name" value="Pectin_lyase_fold/virulence"/>
</dbReference>
<dbReference type="PROSITE" id="PS00503">
    <property type="entry name" value="PECTINESTERASE_2"/>
    <property type="match status" value="1"/>
</dbReference>
<sequence length="503" mass="53496">MIEARKKKKKKLQLQQQQQQLVTNKVMTMDRPNVAVAAVGLLVAAVAATLPAPSWGQQQPANKLITSTSGSGKGLSKWLAMNQEEYVEKKALHTMATAEELGGKKLDANLTAAEEAKVTWVIDPKGTPGDTTFTTITAALEKVPEGNKKRVILDLKPGAEFREKIFLNLSKPFITFKSDPKNPAVIAWSDTAATRGKDGKPVGTVGSTTVAIESDYFVAHGVVFKNDAPMAKPGAEGGQAVALRLFGTKAAIYNCTIDGGQDTLYDHKGLHYIKDCLIMGSVDFIFGFGRSYYEGCTIVSVTKEVSVLTAQQRSKTIEGALESGFSFKNCSIKGEGQIYLGRAWGESSRVVYAYTDMSKEVVPVGWDGWNIAKPESSGIYYGEFKCTGPGSDAKKRVGWALDLTEEQAKPFIGTHYIYGDSWLIPPDGTSTSSSSASTSSNSTAEAPTASSNSTASANKKESNSTAEAPTATSYSTASATTSNSTASAKATNYSSSSPPAKGK</sequence>
<reference evidence="14" key="7">
    <citation type="submission" date="2015-10" db="EMBL/GenBank/DDBJ databases">
        <authorList>
            <person name="Sakai H."/>
            <person name="Kawahara Y."/>
            <person name="Matsumoto T."/>
            <person name="Buell C.R."/>
            <person name="Itoh T."/>
        </authorList>
    </citation>
    <scope>NUCLEOTIDE SEQUENCE</scope>
</reference>
<evidence type="ECO:0000256" key="5">
    <source>
        <dbReference type="ARBA" id="ARBA00023085"/>
    </source>
</evidence>
<protein>
    <recommendedName>
        <fullName evidence="3 10">Pectinesterase</fullName>
        <ecNumber evidence="3 10">3.1.1.11</ecNumber>
    </recommendedName>
</protein>
<evidence type="ECO:0000256" key="4">
    <source>
        <dbReference type="ARBA" id="ARBA00022801"/>
    </source>
</evidence>
<dbReference type="AlphaFoldDB" id="Q2QZJ9"/>
<dbReference type="GO" id="GO:0042545">
    <property type="term" value="P:cell wall modification"/>
    <property type="evidence" value="ECO:0007669"/>
    <property type="project" value="UniProtKB-UniRule"/>
</dbReference>
<dbReference type="eggNOG" id="ENOG502QTUS">
    <property type="taxonomic scope" value="Eukaryota"/>
</dbReference>
<reference evidence="14" key="5">
    <citation type="journal article" date="2013" name="Plant Cell Physiol.">
        <title>Rice Annotation Project Database (RAP-DB): an integrative and interactive database for rice genomics.</title>
        <authorList>
            <person name="Sakai H."/>
            <person name="Lee S.S."/>
            <person name="Tanaka T."/>
            <person name="Numa H."/>
            <person name="Kim J."/>
            <person name="Kawahara Y."/>
            <person name="Wakimoto H."/>
            <person name="Yang C.C."/>
            <person name="Iwamoto M."/>
            <person name="Abe T."/>
            <person name="Yamada Y."/>
            <person name="Muto A."/>
            <person name="Inokuchi H."/>
            <person name="Ikemura T."/>
            <person name="Matsumoto T."/>
            <person name="Sasaki T."/>
            <person name="Itoh T."/>
        </authorList>
    </citation>
    <scope>NUCLEOTIDE SEQUENCE</scope>
</reference>
<dbReference type="OMA" id="FYEGCTI"/>
<keyword evidence="6" id="KW-0325">Glycoprotein</keyword>
<organism evidence="13">
    <name type="scientific">Oryza sativa subsp. japonica</name>
    <name type="common">Rice</name>
    <dbReference type="NCBI Taxonomy" id="39947"/>
    <lineage>
        <taxon>Eukaryota</taxon>
        <taxon>Viridiplantae</taxon>
        <taxon>Streptophyta</taxon>
        <taxon>Embryophyta</taxon>
        <taxon>Tracheophyta</taxon>
        <taxon>Spermatophyta</taxon>
        <taxon>Magnoliopsida</taxon>
        <taxon>Liliopsida</taxon>
        <taxon>Poales</taxon>
        <taxon>Poaceae</taxon>
        <taxon>BOP clade</taxon>
        <taxon>Oryzoideae</taxon>
        <taxon>Oryzeae</taxon>
        <taxon>Oryzinae</taxon>
        <taxon>Oryza</taxon>
        <taxon>Oryza sativa</taxon>
    </lineage>
</organism>
<reference evidence="15" key="2">
    <citation type="journal article" date="2005" name="Nature">
        <title>The map-based sequence of the rice genome.</title>
        <authorList>
            <consortium name="International rice genome sequencing project (IRGSP)"/>
            <person name="Matsumoto T."/>
            <person name="Wu J."/>
            <person name="Kanamori H."/>
            <person name="Katayose Y."/>
            <person name="Fujisawa M."/>
            <person name="Namiki N."/>
            <person name="Mizuno H."/>
            <person name="Yamamoto K."/>
            <person name="Antonio B.A."/>
            <person name="Baba T."/>
            <person name="Sakata K."/>
            <person name="Nagamura Y."/>
            <person name="Aoki H."/>
            <person name="Arikawa K."/>
            <person name="Arita K."/>
            <person name="Bito T."/>
            <person name="Chiden Y."/>
            <person name="Fujitsuka N."/>
            <person name="Fukunaka R."/>
            <person name="Hamada M."/>
            <person name="Harada C."/>
            <person name="Hayashi A."/>
            <person name="Hijishita S."/>
            <person name="Honda M."/>
            <person name="Hosokawa S."/>
            <person name="Ichikawa Y."/>
            <person name="Idonuma A."/>
            <person name="Iijima M."/>
            <person name="Ikeda M."/>
            <person name="Ikeno M."/>
            <person name="Ito K."/>
            <person name="Ito S."/>
            <person name="Ito T."/>
            <person name="Ito Y."/>
            <person name="Ito Y."/>
            <person name="Iwabuchi A."/>
            <person name="Kamiya K."/>
            <person name="Karasawa W."/>
            <person name="Kurita K."/>
            <person name="Katagiri S."/>
            <person name="Kikuta A."/>
            <person name="Kobayashi H."/>
            <person name="Kobayashi N."/>
            <person name="Machita K."/>
            <person name="Maehara T."/>
            <person name="Masukawa M."/>
            <person name="Mizubayashi T."/>
            <person name="Mukai Y."/>
            <person name="Nagasaki H."/>
            <person name="Nagata Y."/>
            <person name="Naito S."/>
            <person name="Nakashima M."/>
            <person name="Nakama Y."/>
            <person name="Nakamichi Y."/>
            <person name="Nakamura M."/>
            <person name="Meguro A."/>
            <person name="Negishi M."/>
            <person name="Ohta I."/>
            <person name="Ohta T."/>
            <person name="Okamoto M."/>
            <person name="Ono N."/>
            <person name="Saji S."/>
            <person name="Sakaguchi M."/>
            <person name="Sakai K."/>
            <person name="Shibata M."/>
            <person name="Shimokawa T."/>
            <person name="Song J."/>
            <person name="Takazaki Y."/>
            <person name="Terasawa K."/>
            <person name="Tsugane M."/>
            <person name="Tsuji K."/>
            <person name="Ueda S."/>
            <person name="Waki K."/>
            <person name="Yamagata H."/>
            <person name="Yamamoto M."/>
            <person name="Yamamoto S."/>
            <person name="Yamane H."/>
            <person name="Yoshiki S."/>
            <person name="Yoshihara R."/>
            <person name="Yukawa K."/>
            <person name="Zhong H."/>
            <person name="Yano M."/>
            <person name="Yuan Q."/>
            <person name="Ouyang S."/>
            <person name="Liu J."/>
            <person name="Jones K.M."/>
            <person name="Gansberger K."/>
            <person name="Moffat K."/>
            <person name="Hill J."/>
            <person name="Bera J."/>
            <person name="Fadrosh D."/>
            <person name="Jin S."/>
            <person name="Johri S."/>
            <person name="Kim M."/>
            <person name="Overton L."/>
            <person name="Reardon M."/>
            <person name="Tsitrin T."/>
            <person name="Vuong H."/>
            <person name="Weaver B."/>
            <person name="Ciecko A."/>
            <person name="Tallon L."/>
            <person name="Jackson J."/>
            <person name="Pai G."/>
            <person name="Aken S.V."/>
            <person name="Utterback T."/>
            <person name="Reidmuller S."/>
            <person name="Feldblyum T."/>
            <person name="Hsiao J."/>
            <person name="Zismann V."/>
            <person name="Iobst S."/>
            <person name="de Vazeille A.R."/>
            <person name="Buell C.R."/>
            <person name="Ying K."/>
            <person name="Li Y."/>
            <person name="Lu T."/>
            <person name="Huang Y."/>
            <person name="Zhao Q."/>
            <person name="Feng Q."/>
            <person name="Zhang L."/>
            <person name="Zhu J."/>
            <person name="Weng Q."/>
            <person name="Mu J."/>
            <person name="Lu Y."/>
            <person name="Fan D."/>
            <person name="Liu Y."/>
            <person name="Guan J."/>
            <person name="Zhang Y."/>
            <person name="Yu S."/>
            <person name="Liu X."/>
            <person name="Zhang Y."/>
            <person name="Hong G."/>
            <person name="Han B."/>
            <person name="Choisne N."/>
            <person name="Demange N."/>
            <person name="Orjeda G."/>
            <person name="Samain S."/>
            <person name="Cattolico L."/>
            <person name="Pelletier E."/>
            <person name="Couloux A."/>
            <person name="Segurens B."/>
            <person name="Wincker P."/>
            <person name="D'Hont A."/>
            <person name="Scarpelli C."/>
            <person name="Weissenbach J."/>
            <person name="Salanoubat M."/>
            <person name="Quetier F."/>
            <person name="Yu Y."/>
            <person name="Kim H.R."/>
            <person name="Rambo T."/>
            <person name="Currie J."/>
            <person name="Collura K."/>
            <person name="Luo M."/>
            <person name="Yang T."/>
            <person name="Ammiraju J.S.S."/>
            <person name="Engler F."/>
            <person name="Soderlund C."/>
            <person name="Wing R.A."/>
            <person name="Palmer L.E."/>
            <person name="de la Bastide M."/>
            <person name="Spiegel L."/>
            <person name="Nascimento L."/>
            <person name="Zutavern T."/>
            <person name="O'Shaughnessy A."/>
            <person name="Dike S."/>
            <person name="Dedhia N."/>
            <person name="Preston R."/>
            <person name="Balija V."/>
            <person name="McCombie W.R."/>
            <person name="Chow T."/>
            <person name="Chen H."/>
            <person name="Chung M."/>
            <person name="Chen C."/>
            <person name="Shaw J."/>
            <person name="Wu H."/>
            <person name="Hsiao K."/>
            <person name="Chao Y."/>
            <person name="Chu M."/>
            <person name="Cheng C."/>
            <person name="Hour A."/>
            <person name="Lee P."/>
            <person name="Lin S."/>
            <person name="Lin Y."/>
            <person name="Liou J."/>
            <person name="Liu S."/>
            <person name="Hsing Y."/>
            <person name="Raghuvanshi S."/>
            <person name="Mohanty A."/>
            <person name="Bharti A.K."/>
            <person name="Gaur A."/>
            <person name="Gupta V."/>
            <person name="Kumar D."/>
            <person name="Ravi V."/>
            <person name="Vij S."/>
            <person name="Kapur A."/>
            <person name="Khurana P."/>
            <person name="Khurana P."/>
            <person name="Khurana J.P."/>
            <person name="Tyagi A.K."/>
            <person name="Gaikwad K."/>
            <person name="Singh A."/>
            <person name="Dalal V."/>
            <person name="Srivastava S."/>
            <person name="Dixit A."/>
            <person name="Pal A.K."/>
            <person name="Ghazi I.A."/>
            <person name="Yadav M."/>
            <person name="Pandit A."/>
            <person name="Bhargava A."/>
            <person name="Sureshbabu K."/>
            <person name="Batra K."/>
            <person name="Sharma T.R."/>
            <person name="Mohapatra T."/>
            <person name="Singh N.K."/>
            <person name="Messing J."/>
            <person name="Nelson A.B."/>
            <person name="Fuks G."/>
            <person name="Kavchok S."/>
            <person name="Keizer G."/>
            <person name="Linton E."/>
            <person name="Llaca V."/>
            <person name="Song R."/>
            <person name="Tanyolac B."/>
            <person name="Young S."/>
            <person name="Ho-Il K."/>
            <person name="Hahn J.H."/>
            <person name="Sangsakoo G."/>
            <person name="Vanavichit A."/>
            <person name="de Mattos Luiz.A.T."/>
            <person name="Zimmer P.D."/>
            <person name="Malone G."/>
            <person name="Dellagostin O."/>
            <person name="de Oliveira A.C."/>
            <person name="Bevan M."/>
            <person name="Bancroft I."/>
            <person name="Minx P."/>
            <person name="Cordum H."/>
            <person name="Wilson R."/>
            <person name="Cheng Z."/>
            <person name="Jin W."/>
            <person name="Jiang J."/>
            <person name="Leong S.A."/>
            <person name="Iwama H."/>
            <person name="Gojobori T."/>
            <person name="Itoh T."/>
            <person name="Niimura Y."/>
            <person name="Fujii Y."/>
            <person name="Habara T."/>
            <person name="Sakai H."/>
            <person name="Sato Y."/>
            <person name="Wilson G."/>
            <person name="Kumar K."/>
            <person name="McCouch S."/>
            <person name="Juretic N."/>
            <person name="Hoen D."/>
            <person name="Wright S."/>
            <person name="Bruskiewich R."/>
            <person name="Bureau T."/>
            <person name="Miyao A."/>
            <person name="Hirochika H."/>
            <person name="Nishikawa T."/>
            <person name="Kadowaki K."/>
            <person name="Sugiura M."/>
            <person name="Burr B."/>
            <person name="Sasaki T."/>
        </authorList>
    </citation>
    <scope>NUCLEOTIDE SEQUENCE [LARGE SCALE GENOMIC DNA]</scope>
    <source>
        <strain evidence="15">cv. Nipponbare</strain>
    </source>
</reference>
<reference evidence="13" key="4">
    <citation type="submission" date="2006-01" db="EMBL/GenBank/DDBJ databases">
        <authorList>
            <person name="Buell R."/>
        </authorList>
    </citation>
    <scope>NUCLEOTIDE SEQUENCE</scope>
</reference>
<name>Q2QZJ9_ORYSJ</name>
<dbReference type="InterPro" id="IPR012334">
    <property type="entry name" value="Pectin_lyas_fold"/>
</dbReference>
<evidence type="ECO:0000256" key="9">
    <source>
        <dbReference type="PROSITE-ProRule" id="PRU10040"/>
    </source>
</evidence>
<dbReference type="Pfam" id="PF01095">
    <property type="entry name" value="Pectinesterase"/>
    <property type="match status" value="1"/>
</dbReference>
<feature type="domain" description="Pectinesterase catalytic" evidence="12">
    <location>
        <begin position="129"/>
        <end position="420"/>
    </location>
</feature>
<comment type="similarity">
    <text evidence="2">Belongs to the pectinesterase family.</text>
</comment>
<dbReference type="GO" id="GO:0045490">
    <property type="term" value="P:pectin catabolic process"/>
    <property type="evidence" value="ECO:0000318"/>
    <property type="project" value="GO_Central"/>
</dbReference>
<dbReference type="Proteomes" id="UP000059680">
    <property type="component" value="Chromosome 11"/>
</dbReference>
<evidence type="ECO:0000256" key="7">
    <source>
        <dbReference type="ARBA" id="ARBA00047928"/>
    </source>
</evidence>
<keyword evidence="15" id="KW-1185">Reference proteome</keyword>
<dbReference type="EMBL" id="AP014967">
    <property type="protein sequence ID" value="BAT15262.1"/>
    <property type="molecule type" value="Genomic_DNA"/>
</dbReference>
<evidence type="ECO:0000313" key="14">
    <source>
        <dbReference type="EMBL" id="BAT15262.1"/>
    </source>
</evidence>
<reference evidence="13" key="3">
    <citation type="submission" date="2005-04" db="EMBL/GenBank/DDBJ databases">
        <authorList>
            <person name="Buell C.R."/>
            <person name="Wing R.A."/>
            <person name="McCombie W.A."/>
            <person name="Ouyang S."/>
        </authorList>
    </citation>
    <scope>NUCLEOTIDE SEQUENCE</scope>
</reference>
<dbReference type="InterPro" id="IPR033131">
    <property type="entry name" value="Pectinesterase_Asp_AS"/>
</dbReference>
<dbReference type="Gene3D" id="2.160.20.10">
    <property type="entry name" value="Single-stranded right-handed beta-helix, Pectin lyase-like"/>
    <property type="match status" value="1"/>
</dbReference>
<evidence type="ECO:0000256" key="8">
    <source>
        <dbReference type="ARBA" id="ARBA00057335"/>
    </source>
</evidence>
<dbReference type="FunCoup" id="Q2QZJ9">
    <property type="interactions" value="87"/>
</dbReference>
<dbReference type="InParanoid" id="Q2QZJ9"/>
<accession>Q2QZJ9</accession>
<evidence type="ECO:0007829" key="16">
    <source>
        <dbReference type="PeptideAtlas" id="Q2QZJ9"/>
    </source>
</evidence>
<keyword evidence="4 10" id="KW-0378">Hydrolase</keyword>
<evidence type="ECO:0000256" key="10">
    <source>
        <dbReference type="RuleBase" id="RU000589"/>
    </source>
</evidence>
<feature type="active site" evidence="9">
    <location>
        <position position="283"/>
    </location>
</feature>
<evidence type="ECO:0000256" key="1">
    <source>
        <dbReference type="ARBA" id="ARBA00005184"/>
    </source>
</evidence>
<dbReference type="Gramene" id="Os11t0683800-02">
    <property type="protein sequence ID" value="Os11t0683800-02"/>
    <property type="gene ID" value="Os11g0683800"/>
</dbReference>
<comment type="catalytic activity">
    <reaction evidence="7 10">
        <text>[(1-&gt;4)-alpha-D-galacturonosyl methyl ester](n) + n H2O = [(1-&gt;4)-alpha-D-galacturonosyl](n) + n methanol + n H(+)</text>
        <dbReference type="Rhea" id="RHEA:22380"/>
        <dbReference type="Rhea" id="RHEA-COMP:14570"/>
        <dbReference type="Rhea" id="RHEA-COMP:14573"/>
        <dbReference type="ChEBI" id="CHEBI:15377"/>
        <dbReference type="ChEBI" id="CHEBI:15378"/>
        <dbReference type="ChEBI" id="CHEBI:17790"/>
        <dbReference type="ChEBI" id="CHEBI:140522"/>
        <dbReference type="ChEBI" id="CHEBI:140523"/>
        <dbReference type="EC" id="3.1.1.11"/>
    </reaction>
</comment>
<dbReference type="EMBL" id="DP000010">
    <property type="protein sequence ID" value="ABA95297.2"/>
    <property type="molecule type" value="Genomic_DNA"/>
</dbReference>
<comment type="pathway">
    <text evidence="1 10">Glycan metabolism; pectin degradation; 2-dehydro-3-deoxy-D-gluconate from pectin: step 1/5.</text>
</comment>
<dbReference type="STRING" id="39947.Q2QZJ9"/>
<keyword evidence="5 10" id="KW-0063">Aspartyl esterase</keyword>
<dbReference type="InterPro" id="IPR000070">
    <property type="entry name" value="Pectinesterase_cat"/>
</dbReference>
<feature type="compositionally biased region" description="Low complexity" evidence="11">
    <location>
        <begin position="429"/>
        <end position="503"/>
    </location>
</feature>
<feature type="region of interest" description="Disordered" evidence="11">
    <location>
        <begin position="428"/>
        <end position="503"/>
    </location>
</feature>
<dbReference type="FunFam" id="2.160.20.10:FF:000013">
    <property type="entry name" value="Pectinesterase"/>
    <property type="match status" value="1"/>
</dbReference>
<evidence type="ECO:0000256" key="2">
    <source>
        <dbReference type="ARBA" id="ARBA00008891"/>
    </source>
</evidence>